<dbReference type="SMART" id="SM00259">
    <property type="entry name" value="ZnF_A20"/>
    <property type="match status" value="1"/>
</dbReference>
<evidence type="ECO:0000313" key="7">
    <source>
        <dbReference type="Proteomes" id="UP001165160"/>
    </source>
</evidence>
<feature type="compositionally biased region" description="Low complexity" evidence="4">
    <location>
        <begin position="163"/>
        <end position="173"/>
    </location>
</feature>
<gene>
    <name evidence="6" type="ORF">TrVE_jg3735</name>
</gene>
<feature type="compositionally biased region" description="Basic residues" evidence="4">
    <location>
        <begin position="153"/>
        <end position="162"/>
    </location>
</feature>
<dbReference type="GO" id="GO:0003677">
    <property type="term" value="F:DNA binding"/>
    <property type="evidence" value="ECO:0007669"/>
    <property type="project" value="InterPro"/>
</dbReference>
<keyword evidence="1" id="KW-0479">Metal-binding</keyword>
<dbReference type="SUPFAM" id="SSF57716">
    <property type="entry name" value="Glucocorticoid receptor-like (DNA-binding domain)"/>
    <property type="match status" value="1"/>
</dbReference>
<evidence type="ECO:0000256" key="2">
    <source>
        <dbReference type="ARBA" id="ARBA00022771"/>
    </source>
</evidence>
<sequence length="200" mass="20912">MSSHNTSEPKLCKGGCGFFGSNATGDCCSKCWKEMMHAEAAASVSSPTAQHSPNPPTAETPPSFDVAFPSGINDSSLATSVTSPVSSLPPPPKADVDEATPMDMDPVAPPTSIVSDLAAAVTTPPPVEKKPEVIIEAKVETSETSSPDSPVPKPKKKKKKMGYKAMMAAMQAGTEKDVEKEKEKMKSSLGGGEFCKIDKI</sequence>
<dbReference type="GO" id="GO:0008270">
    <property type="term" value="F:zinc ion binding"/>
    <property type="evidence" value="ECO:0007669"/>
    <property type="project" value="UniProtKB-KW"/>
</dbReference>
<dbReference type="InterPro" id="IPR002653">
    <property type="entry name" value="Znf_A20"/>
</dbReference>
<proteinExistence type="predicted"/>
<evidence type="ECO:0000256" key="4">
    <source>
        <dbReference type="SAM" id="MobiDB-lite"/>
    </source>
</evidence>
<dbReference type="AlphaFoldDB" id="A0A9W7BB04"/>
<dbReference type="Pfam" id="PF01754">
    <property type="entry name" value="zf-A20"/>
    <property type="match status" value="1"/>
</dbReference>
<evidence type="ECO:0000313" key="6">
    <source>
        <dbReference type="EMBL" id="GMH83139.1"/>
    </source>
</evidence>
<feature type="compositionally biased region" description="Low complexity" evidence="4">
    <location>
        <begin position="75"/>
        <end position="86"/>
    </location>
</feature>
<dbReference type="Gene3D" id="1.20.5.4770">
    <property type="match status" value="1"/>
</dbReference>
<comment type="caution">
    <text evidence="6">The sequence shown here is derived from an EMBL/GenBank/DDBJ whole genome shotgun (WGS) entry which is preliminary data.</text>
</comment>
<keyword evidence="3" id="KW-0862">Zinc</keyword>
<name>A0A9W7BB04_9STRA</name>
<evidence type="ECO:0000256" key="3">
    <source>
        <dbReference type="ARBA" id="ARBA00022833"/>
    </source>
</evidence>
<feature type="region of interest" description="Disordered" evidence="4">
    <location>
        <begin position="138"/>
        <end position="200"/>
    </location>
</feature>
<reference evidence="7" key="1">
    <citation type="journal article" date="2023" name="Commun. Biol.">
        <title>Genome analysis of Parmales, the sister group of diatoms, reveals the evolutionary specialization of diatoms from phago-mixotrophs to photoautotrophs.</title>
        <authorList>
            <person name="Ban H."/>
            <person name="Sato S."/>
            <person name="Yoshikawa S."/>
            <person name="Yamada K."/>
            <person name="Nakamura Y."/>
            <person name="Ichinomiya M."/>
            <person name="Sato N."/>
            <person name="Blanc-Mathieu R."/>
            <person name="Endo H."/>
            <person name="Kuwata A."/>
            <person name="Ogata H."/>
        </authorList>
    </citation>
    <scope>NUCLEOTIDE SEQUENCE [LARGE SCALE GENOMIC DNA]</scope>
    <source>
        <strain evidence="7">NIES 3699</strain>
    </source>
</reference>
<dbReference type="EMBL" id="BRXX01000023">
    <property type="protein sequence ID" value="GMH83139.1"/>
    <property type="molecule type" value="Genomic_DNA"/>
</dbReference>
<evidence type="ECO:0000259" key="5">
    <source>
        <dbReference type="PROSITE" id="PS51036"/>
    </source>
</evidence>
<accession>A0A9W7BB04</accession>
<keyword evidence="2" id="KW-0863">Zinc-finger</keyword>
<feature type="compositionally biased region" description="Polar residues" evidence="4">
    <location>
        <begin position="43"/>
        <end position="52"/>
    </location>
</feature>
<protein>
    <recommendedName>
        <fullName evidence="5">A20-type domain-containing protein</fullName>
    </recommendedName>
</protein>
<feature type="domain" description="A20-type" evidence="5">
    <location>
        <begin position="6"/>
        <end position="40"/>
    </location>
</feature>
<dbReference type="PROSITE" id="PS51036">
    <property type="entry name" value="ZF_A20"/>
    <property type="match status" value="1"/>
</dbReference>
<dbReference type="Proteomes" id="UP001165160">
    <property type="component" value="Unassembled WGS sequence"/>
</dbReference>
<evidence type="ECO:0000256" key="1">
    <source>
        <dbReference type="ARBA" id="ARBA00022723"/>
    </source>
</evidence>
<keyword evidence="7" id="KW-1185">Reference proteome</keyword>
<organism evidence="6 7">
    <name type="scientific">Triparma verrucosa</name>
    <dbReference type="NCBI Taxonomy" id="1606542"/>
    <lineage>
        <taxon>Eukaryota</taxon>
        <taxon>Sar</taxon>
        <taxon>Stramenopiles</taxon>
        <taxon>Ochrophyta</taxon>
        <taxon>Bolidophyceae</taxon>
        <taxon>Parmales</taxon>
        <taxon>Triparmaceae</taxon>
        <taxon>Triparma</taxon>
    </lineage>
</organism>
<feature type="region of interest" description="Disordered" evidence="4">
    <location>
        <begin position="40"/>
        <end position="111"/>
    </location>
</feature>
<feature type="compositionally biased region" description="Basic and acidic residues" evidence="4">
    <location>
        <begin position="174"/>
        <end position="186"/>
    </location>
</feature>